<sequence>MTGLGPLESAVMEALWQTGTPMIVRQVNEVMARSAHGRRDYSTVAGALMVLLRKRLVRRTRTDHTWWEARVSRAEYITDRIHGLLADAGDDRSGALALLVRQCTALDRADLRRALAEAEDGDAALLDLPAYALVDASHRLTRDHPATGIKNHRAPEPAPPHR</sequence>
<dbReference type="SUPFAM" id="SSF46785">
    <property type="entry name" value="Winged helix' DNA-binding domain"/>
    <property type="match status" value="1"/>
</dbReference>
<name>A0A2P8DG71_9ACTN</name>
<dbReference type="Proteomes" id="UP000240542">
    <property type="component" value="Unassembled WGS sequence"/>
</dbReference>
<evidence type="ECO:0000313" key="7">
    <source>
        <dbReference type="Proteomes" id="UP000240542"/>
    </source>
</evidence>
<organism evidence="6 7">
    <name type="scientific">Murinocardiopsis flavida</name>
    <dbReference type="NCBI Taxonomy" id="645275"/>
    <lineage>
        <taxon>Bacteria</taxon>
        <taxon>Bacillati</taxon>
        <taxon>Actinomycetota</taxon>
        <taxon>Actinomycetes</taxon>
        <taxon>Streptosporangiales</taxon>
        <taxon>Nocardiopsidaceae</taxon>
        <taxon>Murinocardiopsis</taxon>
    </lineage>
</organism>
<evidence type="ECO:0000256" key="4">
    <source>
        <dbReference type="ARBA" id="ARBA00023163"/>
    </source>
</evidence>
<keyword evidence="2" id="KW-0805">Transcription regulation</keyword>
<dbReference type="GO" id="GO:0003677">
    <property type="term" value="F:DNA binding"/>
    <property type="evidence" value="ECO:0007669"/>
    <property type="project" value="UniProtKB-KW"/>
</dbReference>
<feature type="region of interest" description="Disordered" evidence="5">
    <location>
        <begin position="142"/>
        <end position="162"/>
    </location>
</feature>
<comment type="similarity">
    <text evidence="1">Belongs to the BlaI transcriptional regulatory family.</text>
</comment>
<dbReference type="InterPro" id="IPR036388">
    <property type="entry name" value="WH-like_DNA-bd_sf"/>
</dbReference>
<accession>A0A2P8DG71</accession>
<dbReference type="Pfam" id="PF03965">
    <property type="entry name" value="Penicillinase_R"/>
    <property type="match status" value="1"/>
</dbReference>
<dbReference type="InterPro" id="IPR005650">
    <property type="entry name" value="BlaI_family"/>
</dbReference>
<dbReference type="AlphaFoldDB" id="A0A2P8DG71"/>
<dbReference type="InterPro" id="IPR036390">
    <property type="entry name" value="WH_DNA-bd_sf"/>
</dbReference>
<comment type="caution">
    <text evidence="6">The sequence shown here is derived from an EMBL/GenBank/DDBJ whole genome shotgun (WGS) entry which is preliminary data.</text>
</comment>
<evidence type="ECO:0000313" key="6">
    <source>
        <dbReference type="EMBL" id="PSK96214.1"/>
    </source>
</evidence>
<evidence type="ECO:0000256" key="3">
    <source>
        <dbReference type="ARBA" id="ARBA00023125"/>
    </source>
</evidence>
<keyword evidence="7" id="KW-1185">Reference proteome</keyword>
<keyword evidence="4" id="KW-0804">Transcription</keyword>
<reference evidence="6 7" key="1">
    <citation type="submission" date="2018-03" db="EMBL/GenBank/DDBJ databases">
        <title>Genomic Encyclopedia of Archaeal and Bacterial Type Strains, Phase II (KMG-II): from individual species to whole genera.</title>
        <authorList>
            <person name="Goeker M."/>
        </authorList>
    </citation>
    <scope>NUCLEOTIDE SEQUENCE [LARGE SCALE GENOMIC DNA]</scope>
    <source>
        <strain evidence="6 7">DSM 45312</strain>
    </source>
</reference>
<gene>
    <name evidence="6" type="ORF">CLV63_11296</name>
</gene>
<dbReference type="OrthoDB" id="9813987at2"/>
<keyword evidence="3" id="KW-0238">DNA-binding</keyword>
<dbReference type="EMBL" id="PYGA01000012">
    <property type="protein sequence ID" value="PSK96214.1"/>
    <property type="molecule type" value="Genomic_DNA"/>
</dbReference>
<protein>
    <submittedName>
        <fullName evidence="6">Putative transcriptional regulator</fullName>
    </submittedName>
</protein>
<dbReference type="GO" id="GO:0045892">
    <property type="term" value="P:negative regulation of DNA-templated transcription"/>
    <property type="evidence" value="ECO:0007669"/>
    <property type="project" value="InterPro"/>
</dbReference>
<dbReference type="Gene3D" id="1.10.10.10">
    <property type="entry name" value="Winged helix-like DNA-binding domain superfamily/Winged helix DNA-binding domain"/>
    <property type="match status" value="1"/>
</dbReference>
<evidence type="ECO:0000256" key="5">
    <source>
        <dbReference type="SAM" id="MobiDB-lite"/>
    </source>
</evidence>
<evidence type="ECO:0000256" key="1">
    <source>
        <dbReference type="ARBA" id="ARBA00011046"/>
    </source>
</evidence>
<dbReference type="RefSeq" id="WP_106584180.1">
    <property type="nucleotide sequence ID" value="NZ_PYGA01000012.1"/>
</dbReference>
<evidence type="ECO:0000256" key="2">
    <source>
        <dbReference type="ARBA" id="ARBA00023015"/>
    </source>
</evidence>
<proteinExistence type="inferred from homology"/>